<dbReference type="NCBIfam" id="NF035939">
    <property type="entry name" value="TIM_EboE"/>
    <property type="match status" value="1"/>
</dbReference>
<accession>I0IF52</accession>
<dbReference type="eggNOG" id="COG1082">
    <property type="taxonomic scope" value="Bacteria"/>
</dbReference>
<dbReference type="SUPFAM" id="SSF51658">
    <property type="entry name" value="Xylose isomerase-like"/>
    <property type="match status" value="1"/>
</dbReference>
<dbReference type="KEGG" id="phm:PSMK_17310"/>
<dbReference type="RefSeq" id="WP_014437108.1">
    <property type="nucleotide sequence ID" value="NC_017080.1"/>
</dbReference>
<evidence type="ECO:0000259" key="1">
    <source>
        <dbReference type="Pfam" id="PF01261"/>
    </source>
</evidence>
<dbReference type="Proteomes" id="UP000007881">
    <property type="component" value="Chromosome"/>
</dbReference>
<dbReference type="STRING" id="1142394.PSMK_17310"/>
<evidence type="ECO:0000313" key="3">
    <source>
        <dbReference type="Proteomes" id="UP000007881"/>
    </source>
</evidence>
<proteinExistence type="predicted"/>
<dbReference type="EMBL" id="AP012338">
    <property type="protein sequence ID" value="BAM03890.1"/>
    <property type="molecule type" value="Genomic_DNA"/>
</dbReference>
<dbReference type="Pfam" id="PF01261">
    <property type="entry name" value="AP_endonuc_2"/>
    <property type="match status" value="1"/>
</dbReference>
<sequence length="384" mass="41206">MAGPSPTLVHCTNGYPLAGERWEDVLASLGEHAAAVAALQAGGEPLPLGLYLPAAAAERLIRDERIDTFRGGMRAAGLSVRTLNGFPFARFHTPGDPLRVYRPAWDDRRRVEQSLHLAAVLVELLPAGTQHASISTLPIGWGSDRLDLTAAAANLREVAVRLARLLDRTGVRITIDLEPEPGCLLGDAAAACRFFDEHLGGATQRRHLGVCHDVCHAAVLFADQAQTLAAYRHAGIGVHKVQLTSAPDVVFDGLDEPMADEAVALLRTLPGERSLRQTSLGGEASGFFEDLGEALSAHPRPGGRWRVHHHLPLTLAGLGPLRTTRNAVAEALEDLAAHGERPLLETETYTWEALPPALRAGSLAEGLAGELAWARARIDRAWSR</sequence>
<gene>
    <name evidence="2" type="ordered locus">PSMK_17310</name>
</gene>
<dbReference type="AlphaFoldDB" id="I0IF52"/>
<evidence type="ECO:0000313" key="2">
    <source>
        <dbReference type="EMBL" id="BAM03890.1"/>
    </source>
</evidence>
<keyword evidence="3" id="KW-1185">Reference proteome</keyword>
<dbReference type="Gene3D" id="3.20.20.150">
    <property type="entry name" value="Divalent-metal-dependent TIM barrel enzymes"/>
    <property type="match status" value="1"/>
</dbReference>
<feature type="domain" description="Xylose isomerase-like TIM barrel" evidence="1">
    <location>
        <begin position="61"/>
        <end position="255"/>
    </location>
</feature>
<reference evidence="2 3" key="1">
    <citation type="submission" date="2012-02" db="EMBL/GenBank/DDBJ databases">
        <title>Complete genome sequence of Phycisphaera mikurensis NBRC 102666.</title>
        <authorList>
            <person name="Ankai A."/>
            <person name="Hosoyama A."/>
            <person name="Terui Y."/>
            <person name="Sekine M."/>
            <person name="Fukai R."/>
            <person name="Kato Y."/>
            <person name="Nakamura S."/>
            <person name="Yamada-Narita S."/>
            <person name="Kawakoshi A."/>
            <person name="Fukunaga Y."/>
            <person name="Yamazaki S."/>
            <person name="Fujita N."/>
        </authorList>
    </citation>
    <scope>NUCLEOTIDE SEQUENCE [LARGE SCALE GENOMIC DNA]</scope>
    <source>
        <strain evidence="3">NBRC 102666 / KCTC 22515 / FYK2301M01</strain>
    </source>
</reference>
<name>I0IF52_PHYMF</name>
<dbReference type="InterPro" id="IPR013022">
    <property type="entry name" value="Xyl_isomerase-like_TIM-brl"/>
</dbReference>
<dbReference type="OrthoDB" id="9785907at2"/>
<dbReference type="InterPro" id="IPR036237">
    <property type="entry name" value="Xyl_isomerase-like_sf"/>
</dbReference>
<protein>
    <recommendedName>
        <fullName evidence="1">Xylose isomerase-like TIM barrel domain-containing protein</fullName>
    </recommendedName>
</protein>
<organism evidence="2 3">
    <name type="scientific">Phycisphaera mikurensis (strain NBRC 102666 / KCTC 22515 / FYK2301M01)</name>
    <dbReference type="NCBI Taxonomy" id="1142394"/>
    <lineage>
        <taxon>Bacteria</taxon>
        <taxon>Pseudomonadati</taxon>
        <taxon>Planctomycetota</taxon>
        <taxon>Phycisphaerae</taxon>
        <taxon>Phycisphaerales</taxon>
        <taxon>Phycisphaeraceae</taxon>
        <taxon>Phycisphaera</taxon>
    </lineage>
</organism>
<dbReference type="HOGENOM" id="CLU_041665_0_0_0"/>